<dbReference type="OMA" id="LAFIQIC"/>
<evidence type="ECO:0000313" key="6">
    <source>
        <dbReference type="Proteomes" id="UP000887565"/>
    </source>
</evidence>
<evidence type="ECO:0000256" key="1">
    <source>
        <dbReference type="ARBA" id="ARBA00004141"/>
    </source>
</evidence>
<feature type="transmembrane region" description="Helical" evidence="5">
    <location>
        <begin position="12"/>
        <end position="43"/>
    </location>
</feature>
<dbReference type="SUPFAM" id="SSF48652">
    <property type="entry name" value="Tetraspanin"/>
    <property type="match status" value="1"/>
</dbReference>
<keyword evidence="6" id="KW-1185">Reference proteome</keyword>
<dbReference type="InterPro" id="IPR008952">
    <property type="entry name" value="Tetraspanin_EC2_sf"/>
</dbReference>
<dbReference type="GO" id="GO:0016020">
    <property type="term" value="C:membrane"/>
    <property type="evidence" value="ECO:0007669"/>
    <property type="project" value="UniProtKB-SubCell"/>
</dbReference>
<organism evidence="6 7">
    <name type="scientific">Romanomermis culicivorax</name>
    <name type="common">Nematode worm</name>
    <dbReference type="NCBI Taxonomy" id="13658"/>
    <lineage>
        <taxon>Eukaryota</taxon>
        <taxon>Metazoa</taxon>
        <taxon>Ecdysozoa</taxon>
        <taxon>Nematoda</taxon>
        <taxon>Enoplea</taxon>
        <taxon>Dorylaimia</taxon>
        <taxon>Mermithida</taxon>
        <taxon>Mermithoidea</taxon>
        <taxon>Mermithidae</taxon>
        <taxon>Romanomermis</taxon>
    </lineage>
</organism>
<evidence type="ECO:0000313" key="7">
    <source>
        <dbReference type="WBParaSite" id="nRc.2.0.1.t26725-RA"/>
    </source>
</evidence>
<comment type="subcellular location">
    <subcellularLocation>
        <location evidence="1">Membrane</location>
        <topology evidence="1">Multi-pass membrane protein</topology>
    </subcellularLocation>
</comment>
<sequence length="147" mass="16187">MVHGGMKLVKFLLFLFNFIFWFAILLGLMIVLELAAGIAAYVLRVELNCCGAINYTDWESKDGFRTVNLGPKGGRLLPVSCCASATEADSCYTTAENLHTVGCLEQLKKWAEINVGYMGGIGVGLAFIQICRRTFFEHATSWALSVH</sequence>
<dbReference type="AlphaFoldDB" id="A0A915JKM9"/>
<protein>
    <submittedName>
        <fullName evidence="7">Tetraspanin</fullName>
    </submittedName>
</protein>
<proteinExistence type="predicted"/>
<keyword evidence="4 5" id="KW-0472">Membrane</keyword>
<dbReference type="WBParaSite" id="nRc.2.0.1.t26725-RA">
    <property type="protein sequence ID" value="nRc.2.0.1.t26725-RA"/>
    <property type="gene ID" value="nRc.2.0.1.g26725"/>
</dbReference>
<keyword evidence="3 5" id="KW-1133">Transmembrane helix</keyword>
<keyword evidence="2 5" id="KW-0812">Transmembrane</keyword>
<accession>A0A915JKM9</accession>
<evidence type="ECO:0000256" key="5">
    <source>
        <dbReference type="SAM" id="Phobius"/>
    </source>
</evidence>
<name>A0A915JKM9_ROMCU</name>
<evidence type="ECO:0000256" key="3">
    <source>
        <dbReference type="ARBA" id="ARBA00022989"/>
    </source>
</evidence>
<dbReference type="Pfam" id="PF00335">
    <property type="entry name" value="Tetraspanin"/>
    <property type="match status" value="1"/>
</dbReference>
<dbReference type="Gene3D" id="1.10.1450.10">
    <property type="entry name" value="Tetraspanin"/>
    <property type="match status" value="1"/>
</dbReference>
<evidence type="ECO:0000256" key="4">
    <source>
        <dbReference type="ARBA" id="ARBA00023136"/>
    </source>
</evidence>
<dbReference type="InterPro" id="IPR018499">
    <property type="entry name" value="Tetraspanin/Peripherin"/>
</dbReference>
<evidence type="ECO:0000256" key="2">
    <source>
        <dbReference type="ARBA" id="ARBA00022692"/>
    </source>
</evidence>
<reference evidence="7" key="1">
    <citation type="submission" date="2022-11" db="UniProtKB">
        <authorList>
            <consortium name="WormBaseParasite"/>
        </authorList>
    </citation>
    <scope>IDENTIFICATION</scope>
</reference>
<dbReference type="Proteomes" id="UP000887565">
    <property type="component" value="Unplaced"/>
</dbReference>